<dbReference type="InterPro" id="IPR040074">
    <property type="entry name" value="BssD/PflA/YjjW"/>
</dbReference>
<name>A0A315ZZN4_9FIRM</name>
<accession>A0A315ZZN4</accession>
<evidence type="ECO:0000256" key="5">
    <source>
        <dbReference type="ARBA" id="ARBA00023004"/>
    </source>
</evidence>
<dbReference type="GO" id="GO:0004748">
    <property type="term" value="F:ribonucleoside-diphosphate reductase activity, thioredoxin disulfide as acceptor"/>
    <property type="evidence" value="ECO:0007669"/>
    <property type="project" value="TreeGrafter"/>
</dbReference>
<dbReference type="AlphaFoldDB" id="A0A315ZZN4"/>
<dbReference type="PIRSF" id="PIRSF000371">
    <property type="entry name" value="PFL_act_enz"/>
    <property type="match status" value="1"/>
</dbReference>
<sequence>MKIFQKGFNYSQDGFGNRLVYHLQGCNMKCPWCSNPEGMKAEGVLVTDKQWLLEEVCPYHAIRDGKLDRDVCRLCKGRECITKHRTKGIRLSYEEMDTDTLVKEVLSNRLMFYDGGGVTFTGGEATVQFTELLEVLKRLRAEGIHTALETNGTHPRLPECFPYISQLIMDCKSCDEEKHRQVTGVSNEWVMENIRKAAETHPCVHIRVPLIGGVNDSAGDQKEFLEFFRSINGENVTFEILQYHEFGKEKWNQCGWEYKMTEKAHVSDETVKQFREAIAEGGLKYMRT</sequence>
<dbReference type="GO" id="GO:0051539">
    <property type="term" value="F:4 iron, 4 sulfur cluster binding"/>
    <property type="evidence" value="ECO:0007669"/>
    <property type="project" value="UniProtKB-KW"/>
</dbReference>
<evidence type="ECO:0000313" key="8">
    <source>
        <dbReference type="EMBL" id="SUQ13307.1"/>
    </source>
</evidence>
<comment type="cofactor">
    <cofactor evidence="1">
        <name>[4Fe-4S] cluster</name>
        <dbReference type="ChEBI" id="CHEBI:49883"/>
    </cofactor>
</comment>
<dbReference type="InterPro" id="IPR058240">
    <property type="entry name" value="rSAM_sf"/>
</dbReference>
<evidence type="ECO:0000256" key="1">
    <source>
        <dbReference type="ARBA" id="ARBA00001966"/>
    </source>
</evidence>
<dbReference type="OrthoDB" id="1928218at2"/>
<dbReference type="GO" id="GO:0046872">
    <property type="term" value="F:metal ion binding"/>
    <property type="evidence" value="ECO:0007669"/>
    <property type="project" value="UniProtKB-KW"/>
</dbReference>
<evidence type="ECO:0000256" key="2">
    <source>
        <dbReference type="ARBA" id="ARBA00022485"/>
    </source>
</evidence>
<dbReference type="InterPro" id="IPR007197">
    <property type="entry name" value="rSAM"/>
</dbReference>
<dbReference type="SUPFAM" id="SSF102114">
    <property type="entry name" value="Radical SAM enzymes"/>
    <property type="match status" value="1"/>
</dbReference>
<dbReference type="NCBIfam" id="TIGR02494">
    <property type="entry name" value="PFLE_PFLC"/>
    <property type="match status" value="1"/>
</dbReference>
<dbReference type="PANTHER" id="PTHR30352:SF2">
    <property type="entry name" value="ANAEROBIC RIBONUCLEOSIDE-TRIPHOSPHATE REDUCTASE-ACTIVATING PROTEIN"/>
    <property type="match status" value="1"/>
</dbReference>
<dbReference type="Pfam" id="PF04055">
    <property type="entry name" value="Radical_SAM"/>
    <property type="match status" value="1"/>
</dbReference>
<dbReference type="PANTHER" id="PTHR30352">
    <property type="entry name" value="PYRUVATE FORMATE-LYASE-ACTIVATING ENZYME"/>
    <property type="match status" value="1"/>
</dbReference>
<feature type="domain" description="Radical SAM core" evidence="7">
    <location>
        <begin position="12"/>
        <end position="277"/>
    </location>
</feature>
<evidence type="ECO:0000313" key="9">
    <source>
        <dbReference type="Proteomes" id="UP000254051"/>
    </source>
</evidence>
<organism evidence="8 9">
    <name type="scientific">Faecalicatena contorta</name>
    <dbReference type="NCBI Taxonomy" id="39482"/>
    <lineage>
        <taxon>Bacteria</taxon>
        <taxon>Bacillati</taxon>
        <taxon>Bacillota</taxon>
        <taxon>Clostridia</taxon>
        <taxon>Lachnospirales</taxon>
        <taxon>Lachnospiraceae</taxon>
        <taxon>Faecalicatena</taxon>
    </lineage>
</organism>
<dbReference type="Gene3D" id="3.20.20.70">
    <property type="entry name" value="Aldolase class I"/>
    <property type="match status" value="1"/>
</dbReference>
<dbReference type="Proteomes" id="UP000254051">
    <property type="component" value="Unassembled WGS sequence"/>
</dbReference>
<dbReference type="EMBL" id="UHJJ01000003">
    <property type="protein sequence ID" value="SUQ13307.1"/>
    <property type="molecule type" value="Genomic_DNA"/>
</dbReference>
<reference evidence="9" key="1">
    <citation type="submission" date="2017-07" db="EMBL/GenBank/DDBJ databases">
        <authorList>
            <person name="Varghese N."/>
            <person name="Submissions S."/>
        </authorList>
    </citation>
    <scope>NUCLEOTIDE SEQUENCE [LARGE SCALE GENOMIC DNA]</scope>
    <source>
        <strain evidence="9">NLAE-zl-C134</strain>
    </source>
</reference>
<dbReference type="InterPro" id="IPR034457">
    <property type="entry name" value="Organic_radical-activating"/>
</dbReference>
<dbReference type="SFLD" id="SFLDG01118">
    <property type="entry name" value="activating_enzymes__group_2"/>
    <property type="match status" value="1"/>
</dbReference>
<keyword evidence="5" id="KW-0408">Iron</keyword>
<keyword evidence="4" id="KW-0479">Metal-binding</keyword>
<evidence type="ECO:0000256" key="4">
    <source>
        <dbReference type="ARBA" id="ARBA00022723"/>
    </source>
</evidence>
<dbReference type="SFLD" id="SFLDG01066">
    <property type="entry name" value="organic_radical-activating_enz"/>
    <property type="match status" value="1"/>
</dbReference>
<evidence type="ECO:0000259" key="7">
    <source>
        <dbReference type="PROSITE" id="PS51918"/>
    </source>
</evidence>
<protein>
    <submittedName>
        <fullName evidence="8">Pyruvate formate lyase activating enzyme</fullName>
    </submittedName>
</protein>
<proteinExistence type="predicted"/>
<dbReference type="InterPro" id="IPR013785">
    <property type="entry name" value="Aldolase_TIM"/>
</dbReference>
<keyword evidence="8" id="KW-0670">Pyruvate</keyword>
<dbReference type="SFLD" id="SFLDS00029">
    <property type="entry name" value="Radical_SAM"/>
    <property type="match status" value="1"/>
</dbReference>
<keyword evidence="8" id="KW-0456">Lyase</keyword>
<keyword evidence="9" id="KW-1185">Reference proteome</keyword>
<dbReference type="InterPro" id="IPR012839">
    <property type="entry name" value="Organic_radical_activase"/>
</dbReference>
<dbReference type="PROSITE" id="PS51918">
    <property type="entry name" value="RADICAL_SAM"/>
    <property type="match status" value="1"/>
</dbReference>
<keyword evidence="3" id="KW-0949">S-adenosyl-L-methionine</keyword>
<dbReference type="RefSeq" id="WP_109709311.1">
    <property type="nucleotide sequence ID" value="NZ_QGDS01000003.1"/>
</dbReference>
<evidence type="ECO:0000256" key="6">
    <source>
        <dbReference type="ARBA" id="ARBA00023014"/>
    </source>
</evidence>
<dbReference type="GO" id="GO:0016829">
    <property type="term" value="F:lyase activity"/>
    <property type="evidence" value="ECO:0007669"/>
    <property type="project" value="UniProtKB-KW"/>
</dbReference>
<keyword evidence="6" id="KW-0411">Iron-sulfur</keyword>
<gene>
    <name evidence="8" type="ORF">SAMN05216529_10332</name>
</gene>
<keyword evidence="2" id="KW-0004">4Fe-4S</keyword>
<evidence type="ECO:0000256" key="3">
    <source>
        <dbReference type="ARBA" id="ARBA00022691"/>
    </source>
</evidence>